<dbReference type="PANTHER" id="PTHR43268">
    <property type="entry name" value="THIOSULFATE SULFURTRANSFERASE/RHODANESE-LIKE DOMAIN-CONTAINING PROTEIN 2"/>
    <property type="match status" value="1"/>
</dbReference>
<organism evidence="4 5">
    <name type="scientific">Bremia lactucae</name>
    <name type="common">Lettuce downy mildew</name>
    <dbReference type="NCBI Taxonomy" id="4779"/>
    <lineage>
        <taxon>Eukaryota</taxon>
        <taxon>Sar</taxon>
        <taxon>Stramenopiles</taxon>
        <taxon>Oomycota</taxon>
        <taxon>Peronosporomycetes</taxon>
        <taxon>Peronosporales</taxon>
        <taxon>Peronosporaceae</taxon>
        <taxon>Bremia</taxon>
    </lineage>
</organism>
<proteinExistence type="predicted"/>
<comment type="caution">
    <text evidence="4">The sequence shown here is derived from an EMBL/GenBank/DDBJ whole genome shotgun (WGS) entry which is preliminary data.</text>
</comment>
<dbReference type="Gene3D" id="3.30.70.100">
    <property type="match status" value="1"/>
</dbReference>
<gene>
    <name evidence="4" type="ORF">CCR75_005686</name>
</gene>
<keyword evidence="1" id="KW-0175">Coiled coil</keyword>
<dbReference type="KEGG" id="blac:94349434"/>
<dbReference type="InterPro" id="IPR020936">
    <property type="entry name" value="TrhO"/>
</dbReference>
<evidence type="ECO:0000259" key="3">
    <source>
        <dbReference type="PROSITE" id="PS50206"/>
    </source>
</evidence>
<dbReference type="InterPro" id="IPR001763">
    <property type="entry name" value="Rhodanese-like_dom"/>
</dbReference>
<feature type="region of interest" description="Disordered" evidence="2">
    <location>
        <begin position="408"/>
        <end position="431"/>
    </location>
</feature>
<dbReference type="Pfam" id="PF12368">
    <property type="entry name" value="Rhodanese_C"/>
    <property type="match status" value="1"/>
</dbReference>
<protein>
    <recommendedName>
        <fullName evidence="3">Rhodanese domain-containing protein</fullName>
    </recommendedName>
</protein>
<evidence type="ECO:0000313" key="5">
    <source>
        <dbReference type="Proteomes" id="UP000294530"/>
    </source>
</evidence>
<name>A0A976FF69_BRELC</name>
<dbReference type="AlphaFoldDB" id="A0A976FF69"/>
<dbReference type="PANTHER" id="PTHR43268:SF6">
    <property type="entry name" value="THIOSULFATE SULFURTRANSFERASE_RHODANESE-LIKE DOMAIN-CONTAINING PROTEIN 2"/>
    <property type="match status" value="1"/>
</dbReference>
<dbReference type="OrthoDB" id="25002at2759"/>
<feature type="coiled-coil region" evidence="1">
    <location>
        <begin position="331"/>
        <end position="365"/>
    </location>
</feature>
<sequence>MVNAGHSVILFYKYVEIKSPQELYQEQKQLCERLGLAGRILISAEGVNATLSSPSRVKIDEYVALLCSHKIFAMAAADFKHSYYACHRPPFAMLIVKHVKEIVSTGGVVSRPDMSASDKDRGYLTPNQFHEAMREALEKKDETVVLDVRAHKEYLVGHFETALDPKVKTFSEYYVFLKNRVDEMKNKKVLMYCTGGIRCEKASDFLRSQGVHDVHHLKGGIHKYLETYEDGGFFRGKNFVFDKRVLMGAQKSNEVVGKCIECQKPYDDFSGRKVCTVCRDLVLVCDNCFYARHGEIHCIDHQYLKRCYVTFLQYVPRPKLLEHQKSLENILSELLEDKSSSKNKRRSLRNQLNKIAARLEAINLNQEAAAATLTIAPRPIHCRTCGSASCMGNCWGFWNDDCGIEMPKNTSRQKRKAPKQTKPIKKQTKAAKKKHVQGLAKTGRWKEVDAIFGNDLERIRKTPQEIAREILIKNGLLPSASQAETNIEAAPIAYQETESRTQVHGPLCGIENTSSTLTTEQKEMIEKRRQQALEKRRSLSSLPGTLTKEQQDRIEVRRKEALEKRRRAQQYEKAHAITAPSPNVIQSDVIDKLRHGMHKTFNQINQEATQVSWKKPSEASVDKTHCIVIPESPTPTISATETDQVRPDDFWDDIEAAAEIVLWENEHQAEGALELPTENAVSNDNQNTNTSVSKQIRPGNVKVGTTSDAAIPSISQELVAAAEIIQWETNQENYMNASNNGVCRPSDDSDSDPVAKAPQLQLLPVQVTDDSEHEQEAIVTRSRDGCEMFEPDLCRGTHDKLKPHRKRLMAAAPQSSQYKCF</sequence>
<evidence type="ECO:0000313" key="4">
    <source>
        <dbReference type="EMBL" id="TDH65618.1"/>
    </source>
</evidence>
<accession>A0A976FF69</accession>
<dbReference type="Pfam" id="PF17773">
    <property type="entry name" value="UPF0176_N"/>
    <property type="match status" value="1"/>
</dbReference>
<dbReference type="SUPFAM" id="SSF52821">
    <property type="entry name" value="Rhodanese/Cell cycle control phosphatase"/>
    <property type="match status" value="1"/>
</dbReference>
<dbReference type="CDD" id="cd01518">
    <property type="entry name" value="RHOD_YceA"/>
    <property type="match status" value="1"/>
</dbReference>
<reference evidence="4 5" key="1">
    <citation type="journal article" date="2021" name="Genome Biol.">
        <title>AFLAP: assembly-free linkage analysis pipeline using k-mers from genome sequencing data.</title>
        <authorList>
            <person name="Fletcher K."/>
            <person name="Zhang L."/>
            <person name="Gil J."/>
            <person name="Han R."/>
            <person name="Cavanaugh K."/>
            <person name="Michelmore R."/>
        </authorList>
    </citation>
    <scope>NUCLEOTIDE SEQUENCE [LARGE SCALE GENOMIC DNA]</scope>
    <source>
        <strain evidence="4 5">SF5</strain>
    </source>
</reference>
<dbReference type="RefSeq" id="XP_067815117.1">
    <property type="nucleotide sequence ID" value="XM_067963763.1"/>
</dbReference>
<dbReference type="InterPro" id="IPR040503">
    <property type="entry name" value="TRHO_N"/>
</dbReference>
<feature type="domain" description="Rhodanese" evidence="3">
    <location>
        <begin position="139"/>
        <end position="233"/>
    </location>
</feature>
<dbReference type="EMBL" id="SHOA02000001">
    <property type="protein sequence ID" value="TDH65618.1"/>
    <property type="molecule type" value="Genomic_DNA"/>
</dbReference>
<keyword evidence="5" id="KW-1185">Reference proteome</keyword>
<dbReference type="InterPro" id="IPR022111">
    <property type="entry name" value="Rhodanese_C"/>
</dbReference>
<dbReference type="Proteomes" id="UP000294530">
    <property type="component" value="Unassembled WGS sequence"/>
</dbReference>
<dbReference type="InterPro" id="IPR036873">
    <property type="entry name" value="Rhodanese-like_dom_sf"/>
</dbReference>
<dbReference type="Pfam" id="PF00581">
    <property type="entry name" value="Rhodanese"/>
    <property type="match status" value="1"/>
</dbReference>
<dbReference type="PROSITE" id="PS50206">
    <property type="entry name" value="RHODANESE_3"/>
    <property type="match status" value="1"/>
</dbReference>
<evidence type="ECO:0000256" key="1">
    <source>
        <dbReference type="SAM" id="Coils"/>
    </source>
</evidence>
<dbReference type="Gene3D" id="3.40.250.10">
    <property type="entry name" value="Rhodanese-like domain"/>
    <property type="match status" value="1"/>
</dbReference>
<dbReference type="GeneID" id="94349434"/>
<dbReference type="SMART" id="SM00450">
    <property type="entry name" value="RHOD"/>
    <property type="match status" value="1"/>
</dbReference>
<feature type="compositionally biased region" description="Basic residues" evidence="2">
    <location>
        <begin position="411"/>
        <end position="431"/>
    </location>
</feature>
<evidence type="ECO:0000256" key="2">
    <source>
        <dbReference type="SAM" id="MobiDB-lite"/>
    </source>
</evidence>